<protein>
    <recommendedName>
        <fullName evidence="2">DUF7924 domain-containing protein</fullName>
    </recommendedName>
</protein>
<reference evidence="5" key="3">
    <citation type="submission" date="2025-04" db="UniProtKB">
        <authorList>
            <consortium name="RefSeq"/>
        </authorList>
    </citation>
    <scope>IDENTIFICATION</scope>
    <source>
        <strain evidence="5">CBS 781.70</strain>
    </source>
</reference>
<feature type="compositionally biased region" description="Basic residues" evidence="1">
    <location>
        <begin position="518"/>
        <end position="530"/>
    </location>
</feature>
<proteinExistence type="predicted"/>
<evidence type="ECO:0000313" key="3">
    <source>
        <dbReference type="EMBL" id="KAF1815891.1"/>
    </source>
</evidence>
<dbReference type="RefSeq" id="XP_033537522.1">
    <property type="nucleotide sequence ID" value="XM_033680574.1"/>
</dbReference>
<dbReference type="PANTHER" id="PTHR42470">
    <property type="entry name" value="VAST DOMAIN-CONTAINING PROTEIN"/>
    <property type="match status" value="1"/>
</dbReference>
<organism evidence="3">
    <name type="scientific">Eremomyces bilateralis CBS 781.70</name>
    <dbReference type="NCBI Taxonomy" id="1392243"/>
    <lineage>
        <taxon>Eukaryota</taxon>
        <taxon>Fungi</taxon>
        <taxon>Dikarya</taxon>
        <taxon>Ascomycota</taxon>
        <taxon>Pezizomycotina</taxon>
        <taxon>Dothideomycetes</taxon>
        <taxon>Dothideomycetes incertae sedis</taxon>
        <taxon>Eremomycetales</taxon>
        <taxon>Eremomycetaceae</taxon>
        <taxon>Eremomyces</taxon>
    </lineage>
</organism>
<dbReference type="AlphaFoldDB" id="A0A6G1GDB8"/>
<feature type="compositionally biased region" description="Basic residues" evidence="1">
    <location>
        <begin position="34"/>
        <end position="52"/>
    </location>
</feature>
<feature type="region of interest" description="Disordered" evidence="1">
    <location>
        <begin position="471"/>
        <end position="530"/>
    </location>
</feature>
<reference evidence="3 5" key="1">
    <citation type="submission" date="2020-01" db="EMBL/GenBank/DDBJ databases">
        <authorList>
            <consortium name="DOE Joint Genome Institute"/>
            <person name="Haridas S."/>
            <person name="Albert R."/>
            <person name="Binder M."/>
            <person name="Bloem J."/>
            <person name="Labutti K."/>
            <person name="Salamov A."/>
            <person name="Andreopoulos B."/>
            <person name="Baker S.E."/>
            <person name="Barry K."/>
            <person name="Bills G."/>
            <person name="Bluhm B.H."/>
            <person name="Cannon C."/>
            <person name="Castanera R."/>
            <person name="Culley D.E."/>
            <person name="Daum C."/>
            <person name="Ezra D."/>
            <person name="Gonzalez J.B."/>
            <person name="Henrissat B."/>
            <person name="Kuo A."/>
            <person name="Liang C."/>
            <person name="Lipzen A."/>
            <person name="Lutzoni F."/>
            <person name="Magnuson J."/>
            <person name="Mondo S."/>
            <person name="Nolan M."/>
            <person name="Ohm R."/>
            <person name="Pangilinan J."/>
            <person name="Park H.-J."/>
            <person name="Ramirez L."/>
            <person name="Alfaro M."/>
            <person name="Sun H."/>
            <person name="Tritt A."/>
            <person name="Yoshinaga Y."/>
            <person name="Zwiers L.-H."/>
            <person name="Turgeon B.G."/>
            <person name="Goodwin S.B."/>
            <person name="Spatafora J.W."/>
            <person name="Crous P.W."/>
            <person name="Grigoriev I.V."/>
        </authorList>
    </citation>
    <scope>NUCLEOTIDE SEQUENCE</scope>
    <source>
        <strain evidence="3 5">CBS 781.70</strain>
    </source>
</reference>
<evidence type="ECO:0000313" key="4">
    <source>
        <dbReference type="Proteomes" id="UP000504638"/>
    </source>
</evidence>
<evidence type="ECO:0000313" key="5">
    <source>
        <dbReference type="RefSeq" id="XP_033537522.1"/>
    </source>
</evidence>
<feature type="region of interest" description="Disordered" evidence="1">
    <location>
        <begin position="75"/>
        <end position="119"/>
    </location>
</feature>
<name>A0A6G1GDB8_9PEZI</name>
<keyword evidence="4" id="KW-1185">Reference proteome</keyword>
<feature type="compositionally biased region" description="Polar residues" evidence="1">
    <location>
        <begin position="471"/>
        <end position="491"/>
    </location>
</feature>
<dbReference type="GeneID" id="54421144"/>
<feature type="compositionally biased region" description="Basic and acidic residues" evidence="1">
    <location>
        <begin position="22"/>
        <end position="33"/>
    </location>
</feature>
<dbReference type="Pfam" id="PF25545">
    <property type="entry name" value="DUF7924"/>
    <property type="match status" value="1"/>
</dbReference>
<gene>
    <name evidence="3 5" type="ORF">P152DRAFT_464597</name>
</gene>
<evidence type="ECO:0000256" key="1">
    <source>
        <dbReference type="SAM" id="MobiDB-lite"/>
    </source>
</evidence>
<feature type="compositionally biased region" description="Basic and acidic residues" evidence="1">
    <location>
        <begin position="94"/>
        <end position="107"/>
    </location>
</feature>
<feature type="compositionally biased region" description="Polar residues" evidence="1">
    <location>
        <begin position="180"/>
        <end position="190"/>
    </location>
</feature>
<dbReference type="OrthoDB" id="5132737at2759"/>
<dbReference type="Proteomes" id="UP000504638">
    <property type="component" value="Unplaced"/>
</dbReference>
<dbReference type="InterPro" id="IPR057684">
    <property type="entry name" value="DUF7924"/>
</dbReference>
<feature type="region of interest" description="Disordered" evidence="1">
    <location>
        <begin position="1"/>
        <end position="62"/>
    </location>
</feature>
<evidence type="ECO:0000259" key="2">
    <source>
        <dbReference type="Pfam" id="PF25545"/>
    </source>
</evidence>
<dbReference type="EMBL" id="ML975151">
    <property type="protein sequence ID" value="KAF1815891.1"/>
    <property type="molecule type" value="Genomic_DNA"/>
</dbReference>
<feature type="region of interest" description="Disordered" evidence="1">
    <location>
        <begin position="158"/>
        <end position="198"/>
    </location>
</feature>
<feature type="compositionally biased region" description="Basic residues" evidence="1">
    <location>
        <begin position="163"/>
        <end position="176"/>
    </location>
</feature>
<reference evidence="5" key="2">
    <citation type="submission" date="2020-04" db="EMBL/GenBank/DDBJ databases">
        <authorList>
            <consortium name="NCBI Genome Project"/>
        </authorList>
    </citation>
    <scope>NUCLEOTIDE SEQUENCE</scope>
    <source>
        <strain evidence="5">CBS 781.70</strain>
    </source>
</reference>
<feature type="domain" description="DUF7924" evidence="2">
    <location>
        <begin position="225"/>
        <end position="449"/>
    </location>
</feature>
<dbReference type="PANTHER" id="PTHR42470:SF2">
    <property type="match status" value="1"/>
</dbReference>
<accession>A0A6G1GDB8</accession>
<sequence>MSQTRAQLDAQRKRQAPAPKDQGMRPHGVEKSHRSTPGKVTHRGRPVPKIHPHPSQANIDPGVCQFHPTRDAMLISLSQDSPPPLRRRDRKRSHMVEYSEHGLDGSPRKRQRTSVPQPAAKDIFRQQPVSGDVDDLVGVEFWTREGHWPPEYFEPSTMEQVLARKRSSPSLRRKRSGSGITASSAVTPSDQKPRAEMSEGHRLCHDLLDGEQTFPNESIFDDDVFKDACQNLQRQNEARVLQDISRLIVPSAETLGLRAKNLKHITESVNEGWNNSIPLTGTRPQPDYSVGFRREAFTDDQLHKLSPFIGDWLSGDLSYFMATYSMYFPFLACEVECGDAALDLVDHQNAHSMTLVVRAVVELFRLVNRGKELHRQILAFSISHDHRSVRIYGYYPVIYRKNTKYYRHPIRTFDFTELDGKEKWTAYRFTKNVYDKWMPAPLERIRSAIDQLPSELPSELDFDVSSLPEETSLSQDLESHPLSQSNANSASAPKGDDSESSVAGKRGATPDTSFKGSRTSKRPKKLHGTR</sequence>